<feature type="transmembrane region" description="Helical" evidence="1">
    <location>
        <begin position="18"/>
        <end position="35"/>
    </location>
</feature>
<dbReference type="Proteomes" id="UP000249134">
    <property type="component" value="Chromosome 1"/>
</dbReference>
<protein>
    <submittedName>
        <fullName evidence="2">ABC-type transport system involved in multi-copper enzyme maturation, permease component</fullName>
    </submittedName>
</protein>
<dbReference type="AlphaFoldDB" id="A0A2X4Z132"/>
<accession>A0A2X4Z132</accession>
<evidence type="ECO:0000256" key="1">
    <source>
        <dbReference type="SAM" id="Phobius"/>
    </source>
</evidence>
<dbReference type="RefSeq" id="WP_066136785.1">
    <property type="nucleotide sequence ID" value="NZ_CBCSGM010000001.1"/>
</dbReference>
<keyword evidence="3" id="KW-1185">Reference proteome</keyword>
<dbReference type="PANTHER" id="PTHR37305:SF1">
    <property type="entry name" value="MEMBRANE PROTEIN"/>
    <property type="match status" value="1"/>
</dbReference>
<dbReference type="EMBL" id="LS483476">
    <property type="protein sequence ID" value="SQI54334.1"/>
    <property type="molecule type" value="Genomic_DNA"/>
</dbReference>
<feature type="transmembrane region" description="Helical" evidence="1">
    <location>
        <begin position="152"/>
        <end position="174"/>
    </location>
</feature>
<feature type="transmembrane region" description="Helical" evidence="1">
    <location>
        <begin position="253"/>
        <end position="275"/>
    </location>
</feature>
<gene>
    <name evidence="2" type="ORF">NCTC4824_01322</name>
</gene>
<keyword evidence="1" id="KW-1133">Transmembrane helix</keyword>
<keyword evidence="1" id="KW-0472">Membrane</keyword>
<keyword evidence="1" id="KW-0812">Transmembrane</keyword>
<feature type="transmembrane region" description="Helical" evidence="1">
    <location>
        <begin position="343"/>
        <end position="363"/>
    </location>
</feature>
<sequence>MRQLLKFELYKIYRQKSIYILFGVLMLIISLGLYMDRESEQANYLVYKQWEGEITADKLAYLDKEIIEIEKKMESGIETPQERLLYGISESFAYQLGNAHKHEKRIADLTAIINTDSTSYKERAAELEKNMLSKINMSKFYYDAGPAQIIDMIYTFGFVITAFLIIIGIAPILSNEYSSGMDQFLLSSKYGRSKAITSKIIASVIFTLSVITGWVALNTAVSVYTYGFHGWKAPLQSMFQHYFAPYPITLGEAYPIMISMHLLAALGFTLIVICVSAICKRGLLSLLVSGFIFGVPFAIDVVFEDLENIVWLNKLLKLSIYQCMKVKEQFVDFSTYNVFGFPVLYPVVTVLLSVITAIIFSYLTKWIMKRKQVTI</sequence>
<dbReference type="PANTHER" id="PTHR37305">
    <property type="entry name" value="INTEGRAL MEMBRANE PROTEIN-RELATED"/>
    <property type="match status" value="1"/>
</dbReference>
<feature type="transmembrane region" description="Helical" evidence="1">
    <location>
        <begin position="282"/>
        <end position="303"/>
    </location>
</feature>
<reference evidence="2 3" key="1">
    <citation type="submission" date="2018-06" db="EMBL/GenBank/DDBJ databases">
        <authorList>
            <consortium name="Pathogen Informatics"/>
            <person name="Doyle S."/>
        </authorList>
    </citation>
    <scope>NUCLEOTIDE SEQUENCE [LARGE SCALE GENOMIC DNA]</scope>
    <source>
        <strain evidence="2 3">NCTC4824</strain>
    </source>
</reference>
<dbReference type="STRING" id="1348624.GCA_001591545_00415"/>
<dbReference type="KEGG" id="blen:NCTC4824_01322"/>
<evidence type="ECO:0000313" key="3">
    <source>
        <dbReference type="Proteomes" id="UP000249134"/>
    </source>
</evidence>
<proteinExistence type="predicted"/>
<evidence type="ECO:0000313" key="2">
    <source>
        <dbReference type="EMBL" id="SQI54334.1"/>
    </source>
</evidence>
<organism evidence="2 3">
    <name type="scientific">Lederbergia lenta</name>
    <name type="common">Bacillus lentus</name>
    <dbReference type="NCBI Taxonomy" id="1467"/>
    <lineage>
        <taxon>Bacteria</taxon>
        <taxon>Bacillati</taxon>
        <taxon>Bacillota</taxon>
        <taxon>Bacilli</taxon>
        <taxon>Bacillales</taxon>
        <taxon>Bacillaceae</taxon>
        <taxon>Lederbergia</taxon>
    </lineage>
</organism>
<name>A0A2X4Z132_LEDLE</name>
<feature type="transmembrane region" description="Helical" evidence="1">
    <location>
        <begin position="195"/>
        <end position="217"/>
    </location>
</feature>